<dbReference type="PANTHER" id="PTHR31003">
    <property type="entry name" value="MYB FAMILY TRANSCRIPTION FACTOR"/>
    <property type="match status" value="1"/>
</dbReference>
<evidence type="ECO:0000256" key="2">
    <source>
        <dbReference type="ARBA" id="ARBA00023015"/>
    </source>
</evidence>
<name>A0A8T0IGX3_CERPU</name>
<dbReference type="OrthoDB" id="1908613at2759"/>
<dbReference type="EMBL" id="CM026423">
    <property type="protein sequence ID" value="KAG0583034.1"/>
    <property type="molecule type" value="Genomic_DNA"/>
</dbReference>
<feature type="region of interest" description="Disordered" evidence="6">
    <location>
        <begin position="117"/>
        <end position="138"/>
    </location>
</feature>
<evidence type="ECO:0000256" key="5">
    <source>
        <dbReference type="ARBA" id="ARBA00023242"/>
    </source>
</evidence>
<evidence type="ECO:0000256" key="3">
    <source>
        <dbReference type="ARBA" id="ARBA00023125"/>
    </source>
</evidence>
<sequence length="513" mass="56529">MASPPHLTLGPHEPTTPEMEIIQGPQANEMQKLDEYLRALQEERGKVEAFKRELPLCMQLIDEAIETAKQRVMEDQCSPTASLQTSVLDAQISDSERSNGTPILENFMPLKRRWEKQQKNKNGHGELSPDSEQHHKVLGRPEWTREAQLWTQQSDCIDHEKASSSKGTKRHVDFGGSEQARTPLTTSRLHLSSKNRQRGAFLPFVREKQLNSPEAVPGAAPDSRVSPADSPTVRQNGQTTGAFDVGGSDVNVEVRTNHGSDARMSINQPEQTRSGASQSQRKARRCWSPELHRRFVSVLQQLGGSQVATPKQIRELMKVDGLTNDEVKSHLQKYRLHTRPSPSPSNSSPQAPQLVVLGWMRPDQFQAAVGAASQASTGGACDDPPLVIAQNYIPPQSTEQPQMQLLPVLQKHVPVISTSQSSLPGPSSVTGGSPNSSSDSYMEEADDVQERRPTSSGHIERQLEDKEHQLQPATESKGSTTCLVDIGIDTTQIRDSNTSHVKLHNSRKIKAAA</sequence>
<feature type="compositionally biased region" description="Polar residues" evidence="6">
    <location>
        <begin position="232"/>
        <end position="241"/>
    </location>
</feature>
<dbReference type="InterPro" id="IPR006447">
    <property type="entry name" value="Myb_dom_plants"/>
</dbReference>
<dbReference type="GO" id="GO:0003700">
    <property type="term" value="F:DNA-binding transcription factor activity"/>
    <property type="evidence" value="ECO:0007669"/>
    <property type="project" value="InterPro"/>
</dbReference>
<feature type="region of interest" description="Disordered" evidence="6">
    <location>
        <begin position="417"/>
        <end position="478"/>
    </location>
</feature>
<dbReference type="GO" id="GO:0005634">
    <property type="term" value="C:nucleus"/>
    <property type="evidence" value="ECO:0007669"/>
    <property type="project" value="UniProtKB-SubCell"/>
</dbReference>
<dbReference type="InterPro" id="IPR017930">
    <property type="entry name" value="Myb_dom"/>
</dbReference>
<organism evidence="8 9">
    <name type="scientific">Ceratodon purpureus</name>
    <name type="common">Fire moss</name>
    <name type="synonym">Dicranum purpureum</name>
    <dbReference type="NCBI Taxonomy" id="3225"/>
    <lineage>
        <taxon>Eukaryota</taxon>
        <taxon>Viridiplantae</taxon>
        <taxon>Streptophyta</taxon>
        <taxon>Embryophyta</taxon>
        <taxon>Bryophyta</taxon>
        <taxon>Bryophytina</taxon>
        <taxon>Bryopsida</taxon>
        <taxon>Dicranidae</taxon>
        <taxon>Pseudoditrichales</taxon>
        <taxon>Ditrichaceae</taxon>
        <taxon>Ceratodon</taxon>
    </lineage>
</organism>
<dbReference type="GO" id="GO:0003677">
    <property type="term" value="F:DNA binding"/>
    <property type="evidence" value="ECO:0007669"/>
    <property type="project" value="UniProtKB-KW"/>
</dbReference>
<dbReference type="Pfam" id="PF00249">
    <property type="entry name" value="Myb_DNA-binding"/>
    <property type="match status" value="1"/>
</dbReference>
<dbReference type="InterPro" id="IPR058673">
    <property type="entry name" value="HHO5-like_N"/>
</dbReference>
<keyword evidence="5" id="KW-0539">Nucleus</keyword>
<reference evidence="8" key="1">
    <citation type="submission" date="2020-06" db="EMBL/GenBank/DDBJ databases">
        <title>WGS assembly of Ceratodon purpureus strain R40.</title>
        <authorList>
            <person name="Carey S.B."/>
            <person name="Jenkins J."/>
            <person name="Shu S."/>
            <person name="Lovell J.T."/>
            <person name="Sreedasyam A."/>
            <person name="Maumus F."/>
            <person name="Tiley G.P."/>
            <person name="Fernandez-Pozo N."/>
            <person name="Barry K."/>
            <person name="Chen C."/>
            <person name="Wang M."/>
            <person name="Lipzen A."/>
            <person name="Daum C."/>
            <person name="Saski C.A."/>
            <person name="Payton A.C."/>
            <person name="Mcbreen J.C."/>
            <person name="Conrad R.E."/>
            <person name="Kollar L.M."/>
            <person name="Olsson S."/>
            <person name="Huttunen S."/>
            <person name="Landis J.B."/>
            <person name="Wickett N.J."/>
            <person name="Johnson M.G."/>
            <person name="Rensing S.A."/>
            <person name="Grimwood J."/>
            <person name="Schmutz J."/>
            <person name="Mcdaniel S.F."/>
        </authorList>
    </citation>
    <scope>NUCLEOTIDE SEQUENCE</scope>
    <source>
        <strain evidence="8">R40</strain>
    </source>
</reference>
<dbReference type="AlphaFoldDB" id="A0A8T0IGX3"/>
<proteinExistence type="predicted"/>
<keyword evidence="4" id="KW-0804">Transcription</keyword>
<evidence type="ECO:0000256" key="6">
    <source>
        <dbReference type="SAM" id="MobiDB-lite"/>
    </source>
</evidence>
<dbReference type="PROSITE" id="PS51294">
    <property type="entry name" value="HTH_MYB"/>
    <property type="match status" value="1"/>
</dbReference>
<comment type="caution">
    <text evidence="8">The sequence shown here is derived from an EMBL/GenBank/DDBJ whole genome shotgun (WGS) entry which is preliminary data.</text>
</comment>
<feature type="compositionally biased region" description="Polar residues" evidence="6">
    <location>
        <begin position="265"/>
        <end position="280"/>
    </location>
</feature>
<dbReference type="Proteomes" id="UP000822688">
    <property type="component" value="Chromosome 3"/>
</dbReference>
<keyword evidence="3" id="KW-0238">DNA-binding</keyword>
<feature type="region of interest" description="Disordered" evidence="6">
    <location>
        <begin position="156"/>
        <end position="286"/>
    </location>
</feature>
<keyword evidence="2" id="KW-0805">Transcription regulation</keyword>
<dbReference type="InterPro" id="IPR044787">
    <property type="entry name" value="HHO5-like"/>
</dbReference>
<protein>
    <recommendedName>
        <fullName evidence="7">HTH myb-type domain-containing protein</fullName>
    </recommendedName>
</protein>
<gene>
    <name evidence="8" type="ORF">KC19_3G103700</name>
</gene>
<dbReference type="InterPro" id="IPR001005">
    <property type="entry name" value="SANT/Myb"/>
</dbReference>
<dbReference type="SUPFAM" id="SSF46689">
    <property type="entry name" value="Homeodomain-like"/>
    <property type="match status" value="1"/>
</dbReference>
<evidence type="ECO:0000313" key="9">
    <source>
        <dbReference type="Proteomes" id="UP000822688"/>
    </source>
</evidence>
<dbReference type="Pfam" id="PF26575">
    <property type="entry name" value="HHO5_N"/>
    <property type="match status" value="1"/>
</dbReference>
<dbReference type="FunFam" id="1.10.10.60:FF:000002">
    <property type="entry name" value="Myb family transcription factor"/>
    <property type="match status" value="1"/>
</dbReference>
<feature type="compositionally biased region" description="Basic and acidic residues" evidence="6">
    <location>
        <begin position="448"/>
        <end position="469"/>
    </location>
</feature>
<dbReference type="InterPro" id="IPR009057">
    <property type="entry name" value="Homeodomain-like_sf"/>
</dbReference>
<feature type="compositionally biased region" description="Low complexity" evidence="6">
    <location>
        <begin position="417"/>
        <end position="440"/>
    </location>
</feature>
<evidence type="ECO:0000256" key="1">
    <source>
        <dbReference type="ARBA" id="ARBA00004123"/>
    </source>
</evidence>
<evidence type="ECO:0000259" key="7">
    <source>
        <dbReference type="PROSITE" id="PS51294"/>
    </source>
</evidence>
<keyword evidence="9" id="KW-1185">Reference proteome</keyword>
<feature type="compositionally biased region" description="Polar residues" evidence="6">
    <location>
        <begin position="179"/>
        <end position="190"/>
    </location>
</feature>
<feature type="domain" description="HTH myb-type" evidence="7">
    <location>
        <begin position="279"/>
        <end position="339"/>
    </location>
</feature>
<dbReference type="PANTHER" id="PTHR31003:SF19">
    <property type="entry name" value="MYB FAMILY TRANSCRIPTION FACTOR EFM"/>
    <property type="match status" value="1"/>
</dbReference>
<evidence type="ECO:0000313" key="8">
    <source>
        <dbReference type="EMBL" id="KAG0583034.1"/>
    </source>
</evidence>
<comment type="subcellular location">
    <subcellularLocation>
        <location evidence="1">Nucleus</location>
    </subcellularLocation>
</comment>
<accession>A0A8T0IGX3</accession>
<dbReference type="NCBIfam" id="TIGR01557">
    <property type="entry name" value="myb_SHAQKYF"/>
    <property type="match status" value="1"/>
</dbReference>
<dbReference type="Gene3D" id="1.10.10.60">
    <property type="entry name" value="Homeodomain-like"/>
    <property type="match status" value="1"/>
</dbReference>
<evidence type="ECO:0000256" key="4">
    <source>
        <dbReference type="ARBA" id="ARBA00023163"/>
    </source>
</evidence>